<dbReference type="EMBL" id="BMAT01012778">
    <property type="protein sequence ID" value="GFR99010.1"/>
    <property type="molecule type" value="Genomic_DNA"/>
</dbReference>
<protein>
    <recommendedName>
        <fullName evidence="4">Large ribosomal subunit protein bL20m</fullName>
    </recommendedName>
    <alternativeName>
        <fullName evidence="5">39S ribosomal protein L20, mitochondrial</fullName>
    </alternativeName>
</protein>
<dbReference type="NCBIfam" id="TIGR01032">
    <property type="entry name" value="rplT_bact"/>
    <property type="match status" value="1"/>
</dbReference>
<dbReference type="GO" id="GO:1990904">
    <property type="term" value="C:ribonucleoprotein complex"/>
    <property type="evidence" value="ECO:0007669"/>
    <property type="project" value="UniProtKB-KW"/>
</dbReference>
<dbReference type="GO" id="GO:0006412">
    <property type="term" value="P:translation"/>
    <property type="evidence" value="ECO:0007669"/>
    <property type="project" value="InterPro"/>
</dbReference>
<evidence type="ECO:0000256" key="4">
    <source>
        <dbReference type="ARBA" id="ARBA00072767"/>
    </source>
</evidence>
<dbReference type="InterPro" id="IPR005813">
    <property type="entry name" value="Ribosomal_bL20"/>
</dbReference>
<evidence type="ECO:0000256" key="3">
    <source>
        <dbReference type="ARBA" id="ARBA00023274"/>
    </source>
</evidence>
<dbReference type="Proteomes" id="UP000762676">
    <property type="component" value="Unassembled WGS sequence"/>
</dbReference>
<evidence type="ECO:0000313" key="7">
    <source>
        <dbReference type="EMBL" id="GFR99010.1"/>
    </source>
</evidence>
<evidence type="ECO:0000256" key="5">
    <source>
        <dbReference type="ARBA" id="ARBA00076245"/>
    </source>
</evidence>
<accession>A0AAV4HNI1</accession>
<dbReference type="PRINTS" id="PR00062">
    <property type="entry name" value="RIBOSOMALL20"/>
</dbReference>
<dbReference type="Pfam" id="PF00453">
    <property type="entry name" value="Ribosomal_L20"/>
    <property type="match status" value="1"/>
</dbReference>
<sequence>MVSLTLALLGVGKNKMPRNPMRQWKRVMQRRLAWHFRGRKRNCYRLSLCPVKKSLRFSTTVRPIRRRNINNLFMNRIAAGCAQHGLQYSSFMRALYESNIMLNKKMLAQLSIYEPRSFQSLCEFAKKRHTELLQKGLAVAVEPTPSGIITRDMIKKSL</sequence>
<gene>
    <name evidence="7" type="ORF">ElyMa_006363600</name>
</gene>
<evidence type="ECO:0000256" key="1">
    <source>
        <dbReference type="ARBA" id="ARBA00007698"/>
    </source>
</evidence>
<dbReference type="AlphaFoldDB" id="A0AAV4HNI1"/>
<organism evidence="7 8">
    <name type="scientific">Elysia marginata</name>
    <dbReference type="NCBI Taxonomy" id="1093978"/>
    <lineage>
        <taxon>Eukaryota</taxon>
        <taxon>Metazoa</taxon>
        <taxon>Spiralia</taxon>
        <taxon>Lophotrochozoa</taxon>
        <taxon>Mollusca</taxon>
        <taxon>Gastropoda</taxon>
        <taxon>Heterobranchia</taxon>
        <taxon>Euthyneura</taxon>
        <taxon>Panpulmonata</taxon>
        <taxon>Sacoglossa</taxon>
        <taxon>Placobranchoidea</taxon>
        <taxon>Plakobranchidae</taxon>
        <taxon>Elysia</taxon>
    </lineage>
</organism>
<dbReference type="GO" id="GO:0019843">
    <property type="term" value="F:rRNA binding"/>
    <property type="evidence" value="ECO:0007669"/>
    <property type="project" value="InterPro"/>
</dbReference>
<dbReference type="GO" id="GO:0005840">
    <property type="term" value="C:ribosome"/>
    <property type="evidence" value="ECO:0007669"/>
    <property type="project" value="UniProtKB-KW"/>
</dbReference>
<dbReference type="Gene3D" id="1.10.1900.20">
    <property type="entry name" value="Ribosomal protein L20"/>
    <property type="match status" value="1"/>
</dbReference>
<evidence type="ECO:0000313" key="8">
    <source>
        <dbReference type="Proteomes" id="UP000762676"/>
    </source>
</evidence>
<proteinExistence type="inferred from homology"/>
<keyword evidence="2 6" id="KW-0689">Ribosomal protein</keyword>
<name>A0AAV4HNI1_9GAST</name>
<dbReference type="InterPro" id="IPR035566">
    <property type="entry name" value="Ribosomal_protein_bL20_C"/>
</dbReference>
<dbReference type="SUPFAM" id="SSF74731">
    <property type="entry name" value="Ribosomal protein L20"/>
    <property type="match status" value="1"/>
</dbReference>
<keyword evidence="3 6" id="KW-0687">Ribonucleoprotein</keyword>
<evidence type="ECO:0000256" key="6">
    <source>
        <dbReference type="RuleBase" id="RU000561"/>
    </source>
</evidence>
<evidence type="ECO:0000256" key="2">
    <source>
        <dbReference type="ARBA" id="ARBA00022980"/>
    </source>
</evidence>
<comment type="similarity">
    <text evidence="1 6">Belongs to the bacterial ribosomal protein bL20 family.</text>
</comment>
<comment type="caution">
    <text evidence="7">The sequence shown here is derived from an EMBL/GenBank/DDBJ whole genome shotgun (WGS) entry which is preliminary data.</text>
</comment>
<dbReference type="PANTHER" id="PTHR10986">
    <property type="entry name" value="39S RIBOSOMAL PROTEIN L20"/>
    <property type="match status" value="1"/>
</dbReference>
<reference evidence="7 8" key="1">
    <citation type="journal article" date="2021" name="Elife">
        <title>Chloroplast acquisition without the gene transfer in kleptoplastic sea slugs, Plakobranchus ocellatus.</title>
        <authorList>
            <person name="Maeda T."/>
            <person name="Takahashi S."/>
            <person name="Yoshida T."/>
            <person name="Shimamura S."/>
            <person name="Takaki Y."/>
            <person name="Nagai Y."/>
            <person name="Toyoda A."/>
            <person name="Suzuki Y."/>
            <person name="Arimoto A."/>
            <person name="Ishii H."/>
            <person name="Satoh N."/>
            <person name="Nishiyama T."/>
            <person name="Hasebe M."/>
            <person name="Maruyama T."/>
            <person name="Minagawa J."/>
            <person name="Obokata J."/>
            <person name="Shigenobu S."/>
        </authorList>
    </citation>
    <scope>NUCLEOTIDE SEQUENCE [LARGE SCALE GENOMIC DNA]</scope>
</reference>
<keyword evidence="8" id="KW-1185">Reference proteome</keyword>
<dbReference type="FunFam" id="1.10.1900.20:FF:000001">
    <property type="entry name" value="50S ribosomal protein L20"/>
    <property type="match status" value="1"/>
</dbReference>
<dbReference type="GO" id="GO:0003735">
    <property type="term" value="F:structural constituent of ribosome"/>
    <property type="evidence" value="ECO:0007669"/>
    <property type="project" value="InterPro"/>
</dbReference>